<name>A0ABV9I331_9FLAO</name>
<keyword evidence="1" id="KW-0472">Membrane</keyword>
<sequence>MGEIKEIVEVIGLDKDVLILIIILFTAFMFYLIQLNVSNKKTKYANGQVLRLMKGMPLMGLLNIIRDWIKSRKNTS</sequence>
<evidence type="ECO:0000313" key="3">
    <source>
        <dbReference type="Proteomes" id="UP001596043"/>
    </source>
</evidence>
<keyword evidence="3" id="KW-1185">Reference proteome</keyword>
<gene>
    <name evidence="2" type="ORF">ACFO3O_17165</name>
</gene>
<comment type="caution">
    <text evidence="2">The sequence shown here is derived from an EMBL/GenBank/DDBJ whole genome shotgun (WGS) entry which is preliminary data.</text>
</comment>
<reference evidence="3" key="1">
    <citation type="journal article" date="2019" name="Int. J. Syst. Evol. Microbiol.">
        <title>The Global Catalogue of Microorganisms (GCM) 10K type strain sequencing project: providing services to taxonomists for standard genome sequencing and annotation.</title>
        <authorList>
            <consortium name="The Broad Institute Genomics Platform"/>
            <consortium name="The Broad Institute Genome Sequencing Center for Infectious Disease"/>
            <person name="Wu L."/>
            <person name="Ma J."/>
        </authorList>
    </citation>
    <scope>NUCLEOTIDE SEQUENCE [LARGE SCALE GENOMIC DNA]</scope>
    <source>
        <strain evidence="3">YJ-61-S</strain>
    </source>
</reference>
<feature type="transmembrane region" description="Helical" evidence="1">
    <location>
        <begin position="17"/>
        <end position="37"/>
    </location>
</feature>
<keyword evidence="1" id="KW-0812">Transmembrane</keyword>
<protein>
    <submittedName>
        <fullName evidence="2">Uncharacterized protein</fullName>
    </submittedName>
</protein>
<keyword evidence="1" id="KW-1133">Transmembrane helix</keyword>
<evidence type="ECO:0000256" key="1">
    <source>
        <dbReference type="SAM" id="Phobius"/>
    </source>
</evidence>
<dbReference type="EMBL" id="JBHSFV010000011">
    <property type="protein sequence ID" value="MFC4635645.1"/>
    <property type="molecule type" value="Genomic_DNA"/>
</dbReference>
<accession>A0ABV9I331</accession>
<proteinExistence type="predicted"/>
<organism evidence="2 3">
    <name type="scientific">Dokdonia ponticola</name>
    <dbReference type="NCBI Taxonomy" id="2041041"/>
    <lineage>
        <taxon>Bacteria</taxon>
        <taxon>Pseudomonadati</taxon>
        <taxon>Bacteroidota</taxon>
        <taxon>Flavobacteriia</taxon>
        <taxon>Flavobacteriales</taxon>
        <taxon>Flavobacteriaceae</taxon>
        <taxon>Dokdonia</taxon>
    </lineage>
</organism>
<evidence type="ECO:0000313" key="2">
    <source>
        <dbReference type="EMBL" id="MFC4635645.1"/>
    </source>
</evidence>
<dbReference type="RefSeq" id="WP_379981073.1">
    <property type="nucleotide sequence ID" value="NZ_JBHSFV010000011.1"/>
</dbReference>
<dbReference type="Proteomes" id="UP001596043">
    <property type="component" value="Unassembled WGS sequence"/>
</dbReference>